<protein>
    <recommendedName>
        <fullName evidence="4">Tetratricopeptide repeat protein</fullName>
    </recommendedName>
</protein>
<dbReference type="EMBL" id="PGFG01000001">
    <property type="protein sequence ID" value="PJJ75507.1"/>
    <property type="molecule type" value="Genomic_DNA"/>
</dbReference>
<feature type="region of interest" description="Disordered" evidence="1">
    <location>
        <begin position="211"/>
        <end position="234"/>
    </location>
</feature>
<accession>A0A2M9CUA7</accession>
<sequence>MAEEKIIAHLFAADSLSDVEIYRIEETITRYPYFALPRYWLAKKELWQNQSLPDASAIPRARLFASNPFLFLQYLHTPFEVVQQESDNSDVPANETPAASSSELSELPESSAAQAFIADTEPSPQSLAPEAEVTPETPISRQSAQVVAAPPEADSGQEPAEEGLTSPWVAPLYTRDYFAYAGIHLAEEEADLHKPTTAQMKSFTEWLRSTRRPLHSTDPDASEDEDESESYTEPSFRVITESMANIWLQQGQPQKAIEILEQLRLLNPEKSDYFAQRIASIQNQI</sequence>
<dbReference type="RefSeq" id="WP_100314107.1">
    <property type="nucleotide sequence ID" value="NZ_PGFG01000001.1"/>
</dbReference>
<organism evidence="2 3">
    <name type="scientific">Thermoflavifilum aggregans</name>
    <dbReference type="NCBI Taxonomy" id="454188"/>
    <lineage>
        <taxon>Bacteria</taxon>
        <taxon>Pseudomonadati</taxon>
        <taxon>Bacteroidota</taxon>
        <taxon>Chitinophagia</taxon>
        <taxon>Chitinophagales</taxon>
        <taxon>Chitinophagaceae</taxon>
        <taxon>Thermoflavifilum</taxon>
    </lineage>
</organism>
<dbReference type="OrthoDB" id="594666at2"/>
<proteinExistence type="predicted"/>
<gene>
    <name evidence="2" type="ORF">BXY57_1086</name>
</gene>
<evidence type="ECO:0008006" key="4">
    <source>
        <dbReference type="Google" id="ProtNLM"/>
    </source>
</evidence>
<feature type="region of interest" description="Disordered" evidence="1">
    <location>
        <begin position="85"/>
        <end position="105"/>
    </location>
</feature>
<evidence type="ECO:0000313" key="2">
    <source>
        <dbReference type="EMBL" id="PJJ75507.1"/>
    </source>
</evidence>
<dbReference type="Proteomes" id="UP000230000">
    <property type="component" value="Unassembled WGS sequence"/>
</dbReference>
<name>A0A2M9CUA7_9BACT</name>
<reference evidence="2 3" key="1">
    <citation type="submission" date="2017-11" db="EMBL/GenBank/DDBJ databases">
        <title>Genomic Encyclopedia of Archaeal and Bacterial Type Strains, Phase II (KMG-II): From Individual Species to Whole Genera.</title>
        <authorList>
            <person name="Goeker M."/>
        </authorList>
    </citation>
    <scope>NUCLEOTIDE SEQUENCE [LARGE SCALE GENOMIC DNA]</scope>
    <source>
        <strain evidence="2 3">DSM 27268</strain>
    </source>
</reference>
<keyword evidence="3" id="KW-1185">Reference proteome</keyword>
<evidence type="ECO:0000256" key="1">
    <source>
        <dbReference type="SAM" id="MobiDB-lite"/>
    </source>
</evidence>
<dbReference type="AlphaFoldDB" id="A0A2M9CUA7"/>
<comment type="caution">
    <text evidence="2">The sequence shown here is derived from an EMBL/GenBank/DDBJ whole genome shotgun (WGS) entry which is preliminary data.</text>
</comment>
<evidence type="ECO:0000313" key="3">
    <source>
        <dbReference type="Proteomes" id="UP000230000"/>
    </source>
</evidence>
<feature type="compositionally biased region" description="Acidic residues" evidence="1">
    <location>
        <begin position="220"/>
        <end position="230"/>
    </location>
</feature>
<feature type="region of interest" description="Disordered" evidence="1">
    <location>
        <begin position="121"/>
        <end position="164"/>
    </location>
</feature>